<comment type="caution">
    <text evidence="1">The sequence shown here is derived from an EMBL/GenBank/DDBJ whole genome shotgun (WGS) entry which is preliminary data.</text>
</comment>
<dbReference type="RefSeq" id="WP_186816664.1">
    <property type="nucleotide sequence ID" value="NZ_BJVJ01000001.1"/>
</dbReference>
<evidence type="ECO:0000313" key="2">
    <source>
        <dbReference type="Proteomes" id="UP000321685"/>
    </source>
</evidence>
<keyword evidence="2" id="KW-1185">Reference proteome</keyword>
<evidence type="ECO:0000313" key="1">
    <source>
        <dbReference type="EMBL" id="GEL21181.1"/>
    </source>
</evidence>
<dbReference type="EMBL" id="BJVJ01000001">
    <property type="protein sequence ID" value="GEL21181.1"/>
    <property type="molecule type" value="Genomic_DNA"/>
</dbReference>
<gene>
    <name evidence="1" type="ORF">PSU4_01350</name>
</gene>
<reference evidence="1 2" key="1">
    <citation type="submission" date="2019-07" db="EMBL/GenBank/DDBJ databases">
        <title>Whole genome shotgun sequence of Pseudonocardia sulfidoxydans NBRC 16205.</title>
        <authorList>
            <person name="Hosoyama A."/>
            <person name="Uohara A."/>
            <person name="Ohji S."/>
            <person name="Ichikawa N."/>
        </authorList>
    </citation>
    <scope>NUCLEOTIDE SEQUENCE [LARGE SCALE GENOMIC DNA]</scope>
    <source>
        <strain evidence="1 2">NBRC 16205</strain>
    </source>
</reference>
<accession>A0A511D8R5</accession>
<proteinExistence type="predicted"/>
<dbReference type="AlphaFoldDB" id="A0A511D8R5"/>
<organism evidence="1 2">
    <name type="scientific">Pseudonocardia sulfidoxydans NBRC 16205</name>
    <dbReference type="NCBI Taxonomy" id="1223511"/>
    <lineage>
        <taxon>Bacteria</taxon>
        <taxon>Bacillati</taxon>
        <taxon>Actinomycetota</taxon>
        <taxon>Actinomycetes</taxon>
        <taxon>Pseudonocardiales</taxon>
        <taxon>Pseudonocardiaceae</taxon>
        <taxon>Pseudonocardia</taxon>
    </lineage>
</organism>
<name>A0A511D8R5_9PSEU</name>
<dbReference type="Proteomes" id="UP000321685">
    <property type="component" value="Unassembled WGS sequence"/>
</dbReference>
<sequence>MNSHDMAHEPALRAVELRRAAQEYRRGRRRAPRSIRTLLREVLAPPGAGVPARDGS</sequence>
<protein>
    <submittedName>
        <fullName evidence="1">Uncharacterized protein</fullName>
    </submittedName>
</protein>